<dbReference type="Proteomes" id="UP000036681">
    <property type="component" value="Unplaced"/>
</dbReference>
<sequence>MLKFKSCRMSLLLSAIVRTNSHLWCRISRPTYIRPIIQKV</sequence>
<evidence type="ECO:0000313" key="2">
    <source>
        <dbReference type="WBParaSite" id="ALUE_0001615601-mRNA-1"/>
    </source>
</evidence>
<reference evidence="2" key="1">
    <citation type="submission" date="2017-02" db="UniProtKB">
        <authorList>
            <consortium name="WormBaseParasite"/>
        </authorList>
    </citation>
    <scope>IDENTIFICATION</scope>
</reference>
<keyword evidence="1" id="KW-1185">Reference proteome</keyword>
<dbReference type="AlphaFoldDB" id="A0A0M3IDP2"/>
<dbReference type="WBParaSite" id="ALUE_0001615601-mRNA-1">
    <property type="protein sequence ID" value="ALUE_0001615601-mRNA-1"/>
    <property type="gene ID" value="ALUE_0001615601"/>
</dbReference>
<name>A0A0M3IDP2_ASCLU</name>
<evidence type="ECO:0000313" key="1">
    <source>
        <dbReference type="Proteomes" id="UP000036681"/>
    </source>
</evidence>
<protein>
    <submittedName>
        <fullName evidence="2">Uncharacterized protein</fullName>
    </submittedName>
</protein>
<organism evidence="1 2">
    <name type="scientific">Ascaris lumbricoides</name>
    <name type="common">Giant roundworm</name>
    <dbReference type="NCBI Taxonomy" id="6252"/>
    <lineage>
        <taxon>Eukaryota</taxon>
        <taxon>Metazoa</taxon>
        <taxon>Ecdysozoa</taxon>
        <taxon>Nematoda</taxon>
        <taxon>Chromadorea</taxon>
        <taxon>Rhabditida</taxon>
        <taxon>Spirurina</taxon>
        <taxon>Ascaridomorpha</taxon>
        <taxon>Ascaridoidea</taxon>
        <taxon>Ascarididae</taxon>
        <taxon>Ascaris</taxon>
    </lineage>
</organism>
<proteinExistence type="predicted"/>
<accession>A0A0M3IDP2</accession>